<organism evidence="2 3">
    <name type="scientific">Leptospirillum ferriphilum (strain ML-04)</name>
    <dbReference type="NCBI Taxonomy" id="1048260"/>
    <lineage>
        <taxon>Bacteria</taxon>
        <taxon>Pseudomonadati</taxon>
        <taxon>Nitrospirota</taxon>
        <taxon>Nitrospiria</taxon>
        <taxon>Nitrospirales</taxon>
        <taxon>Nitrospiraceae</taxon>
        <taxon>Leptospirillum</taxon>
    </lineage>
</organism>
<dbReference type="EMBL" id="CP002919">
    <property type="protein sequence ID" value="AFS54307.1"/>
    <property type="molecule type" value="Genomic_DNA"/>
</dbReference>
<dbReference type="Proteomes" id="UP000006177">
    <property type="component" value="Chromosome"/>
</dbReference>
<reference evidence="2 3" key="1">
    <citation type="journal article" date="2011" name="J. Microbiol.">
        <title>Complete genome of Leptospirillum ferriphilum ML-04 provides insight into its physiology and environmental adaptation.</title>
        <authorList>
            <person name="Mi S."/>
            <person name="Song J."/>
            <person name="Lin J."/>
            <person name="Che Y."/>
            <person name="Zheng H."/>
            <person name="Lin J."/>
        </authorList>
    </citation>
    <scope>NUCLEOTIDE SEQUENCE [LARGE SCALE GENOMIC DNA]</scope>
    <source>
        <strain evidence="2 3">ML-04</strain>
    </source>
</reference>
<sequence>MKKRMYFILNRGNLRQFHRRGIASVPDLLSEGYPDMSKRNQSEPADIADRPGKNRRPSSYTGIFPNALNGICLDKRSDTTGNDLSGRGRNFHGKTFPFPDRGADAGRVTRGSSGHRIPKLFWLSE</sequence>
<feature type="compositionally biased region" description="Basic and acidic residues" evidence="1">
    <location>
        <begin position="36"/>
        <end position="52"/>
    </location>
</feature>
<name>J9ZFH1_LEPFM</name>
<feature type="region of interest" description="Disordered" evidence="1">
    <location>
        <begin position="81"/>
        <end position="113"/>
    </location>
</feature>
<dbReference type="AlphaFoldDB" id="J9ZFH1"/>
<evidence type="ECO:0000313" key="3">
    <source>
        <dbReference type="Proteomes" id="UP000006177"/>
    </source>
</evidence>
<gene>
    <name evidence="2" type="ordered locus">LFML04_2111</name>
</gene>
<dbReference type="KEGG" id="lfi:LFML04_2111"/>
<dbReference type="HOGENOM" id="CLU_1989884_0_0_0"/>
<evidence type="ECO:0000313" key="2">
    <source>
        <dbReference type="EMBL" id="AFS54307.1"/>
    </source>
</evidence>
<evidence type="ECO:0000256" key="1">
    <source>
        <dbReference type="SAM" id="MobiDB-lite"/>
    </source>
</evidence>
<protein>
    <submittedName>
        <fullName evidence="2">Uncharacterized protein</fullName>
    </submittedName>
</protein>
<dbReference type="PATRIC" id="fig|1048260.3.peg.2302"/>
<accession>J9ZFH1</accession>
<feature type="region of interest" description="Disordered" evidence="1">
    <location>
        <begin position="28"/>
        <end position="62"/>
    </location>
</feature>
<proteinExistence type="predicted"/>